<evidence type="ECO:0000256" key="5">
    <source>
        <dbReference type="SAM" id="Phobius"/>
    </source>
</evidence>
<dbReference type="GO" id="GO:0005524">
    <property type="term" value="F:ATP binding"/>
    <property type="evidence" value="ECO:0007669"/>
    <property type="project" value="UniProtKB-UniRule"/>
</dbReference>
<evidence type="ECO:0000313" key="7">
    <source>
        <dbReference type="EMBL" id="EEN44192.1"/>
    </source>
</evidence>
<feature type="transmembrane region" description="Helical" evidence="5">
    <location>
        <begin position="205"/>
        <end position="224"/>
    </location>
</feature>
<dbReference type="InterPro" id="IPR000719">
    <property type="entry name" value="Prot_kinase_dom"/>
</dbReference>
<dbReference type="AlphaFoldDB" id="C3ZTE5"/>
<proteinExistence type="inferred from homology"/>
<reference evidence="7" key="1">
    <citation type="journal article" date="2008" name="Nature">
        <title>The amphioxus genome and the evolution of the chordate karyotype.</title>
        <authorList>
            <consortium name="US DOE Joint Genome Institute (JGI-PGF)"/>
            <person name="Putnam N.H."/>
            <person name="Butts T."/>
            <person name="Ferrier D.E.K."/>
            <person name="Furlong R.F."/>
            <person name="Hellsten U."/>
            <person name="Kawashima T."/>
            <person name="Robinson-Rechavi M."/>
            <person name="Shoguchi E."/>
            <person name="Terry A."/>
            <person name="Yu J.-K."/>
            <person name="Benito-Gutierrez E.L."/>
            <person name="Dubchak I."/>
            <person name="Garcia-Fernandez J."/>
            <person name="Gibson-Brown J.J."/>
            <person name="Grigoriev I.V."/>
            <person name="Horton A.C."/>
            <person name="de Jong P.J."/>
            <person name="Jurka J."/>
            <person name="Kapitonov V.V."/>
            <person name="Kohara Y."/>
            <person name="Kuroki Y."/>
            <person name="Lindquist E."/>
            <person name="Lucas S."/>
            <person name="Osoegawa K."/>
            <person name="Pennacchio L.A."/>
            <person name="Salamov A.A."/>
            <person name="Satou Y."/>
            <person name="Sauka-Spengler T."/>
            <person name="Schmutz J."/>
            <person name="Shin-I T."/>
            <person name="Toyoda A."/>
            <person name="Bronner-Fraser M."/>
            <person name="Fujiyama A."/>
            <person name="Holland L.Z."/>
            <person name="Holland P.W.H."/>
            <person name="Satoh N."/>
            <person name="Rokhsar D.S."/>
        </authorList>
    </citation>
    <scope>NUCLEOTIDE SEQUENCE [LARGE SCALE GENOMIC DNA]</scope>
    <source>
        <strain evidence="7">S238N-H82</strain>
        <tissue evidence="7">Testes</tissue>
    </source>
</reference>
<dbReference type="GO" id="GO:0004674">
    <property type="term" value="F:protein serine/threonine kinase activity"/>
    <property type="evidence" value="ECO:0007669"/>
    <property type="project" value="UniProtKB-KW"/>
</dbReference>
<keyword evidence="4" id="KW-0418">Kinase</keyword>
<dbReference type="CDD" id="cd00180">
    <property type="entry name" value="PKc"/>
    <property type="match status" value="1"/>
</dbReference>
<dbReference type="InParanoid" id="C3ZTE5"/>
<evidence type="ECO:0000256" key="1">
    <source>
        <dbReference type="ARBA" id="ARBA00022741"/>
    </source>
</evidence>
<keyword evidence="4" id="KW-0808">Transferase</keyword>
<sequence length="321" mass="36775">MFNCLKCITCTRKKQEVEASGDSKSGASKLLGEGGFGKVYSVPGGGSNNTLYAVKVAEPQDHRQLERLEMEILIHGSLQHDRIVRMLDWVETPAGQFYICLEYCEKGALSSYAAQLKEEKRYMDSQQIRRIFRQLVEGCEYLHERCIIHRDLKPQNILLTKSLDVKITDFGLAIIKPGQGAVWASVWGSPGYVLLEPRYTTAADVWALGCVLFWMYAGFVAFPERNIKSRNHQRKVRRLSTLRKTILKFSAVTVGDLLLRLLEEQPEHRPSCAAILSHDFLRQDGVLVDKDVHTRDRAVAKRHAFRRPPFYRDYWAELFGR</sequence>
<dbReference type="PROSITE" id="PS50011">
    <property type="entry name" value="PROTEIN_KINASE_DOM"/>
    <property type="match status" value="1"/>
</dbReference>
<keyword evidence="4" id="KW-0723">Serine/threonine-protein kinase</keyword>
<evidence type="ECO:0000259" key="6">
    <source>
        <dbReference type="PROSITE" id="PS50011"/>
    </source>
</evidence>
<keyword evidence="2 3" id="KW-0067">ATP-binding</keyword>
<dbReference type="PROSITE" id="PS00107">
    <property type="entry name" value="PROTEIN_KINASE_ATP"/>
    <property type="match status" value="1"/>
</dbReference>
<keyword evidence="1 3" id="KW-0547">Nucleotide-binding</keyword>
<dbReference type="PANTHER" id="PTHR24345">
    <property type="entry name" value="SERINE/THREONINE-PROTEIN KINASE PLK"/>
    <property type="match status" value="1"/>
</dbReference>
<dbReference type="PROSITE" id="PS00108">
    <property type="entry name" value="PROTEIN_KINASE_ST"/>
    <property type="match status" value="1"/>
</dbReference>
<organism>
    <name type="scientific">Branchiostoma floridae</name>
    <name type="common">Florida lancelet</name>
    <name type="synonym">Amphioxus</name>
    <dbReference type="NCBI Taxonomy" id="7739"/>
    <lineage>
        <taxon>Eukaryota</taxon>
        <taxon>Metazoa</taxon>
        <taxon>Chordata</taxon>
        <taxon>Cephalochordata</taxon>
        <taxon>Leptocardii</taxon>
        <taxon>Amphioxiformes</taxon>
        <taxon>Branchiostomatidae</taxon>
        <taxon>Branchiostoma</taxon>
    </lineage>
</organism>
<feature type="binding site" evidence="3">
    <location>
        <position position="55"/>
    </location>
    <ligand>
        <name>ATP</name>
        <dbReference type="ChEBI" id="CHEBI:30616"/>
    </ligand>
</feature>
<dbReference type="STRING" id="7739.C3ZTE5"/>
<accession>C3ZTE5</accession>
<keyword evidence="5" id="KW-1133">Transmembrane helix</keyword>
<protein>
    <recommendedName>
        <fullName evidence="6">Protein kinase domain-containing protein</fullName>
    </recommendedName>
</protein>
<keyword evidence="5" id="KW-0812">Transmembrane</keyword>
<gene>
    <name evidence="7" type="ORF">BRAFLDRAFT_68821</name>
</gene>
<dbReference type="EMBL" id="GG666677">
    <property type="protein sequence ID" value="EEN44192.1"/>
    <property type="molecule type" value="Genomic_DNA"/>
</dbReference>
<evidence type="ECO:0000256" key="2">
    <source>
        <dbReference type="ARBA" id="ARBA00022840"/>
    </source>
</evidence>
<dbReference type="Pfam" id="PF00069">
    <property type="entry name" value="Pkinase"/>
    <property type="match status" value="1"/>
</dbReference>
<keyword evidence="5" id="KW-0472">Membrane</keyword>
<dbReference type="SUPFAM" id="SSF56112">
    <property type="entry name" value="Protein kinase-like (PK-like)"/>
    <property type="match status" value="1"/>
</dbReference>
<evidence type="ECO:0000256" key="4">
    <source>
        <dbReference type="RuleBase" id="RU000304"/>
    </source>
</evidence>
<evidence type="ECO:0000256" key="3">
    <source>
        <dbReference type="PROSITE-ProRule" id="PRU10141"/>
    </source>
</evidence>
<dbReference type="SMART" id="SM00220">
    <property type="entry name" value="S_TKc"/>
    <property type="match status" value="1"/>
</dbReference>
<dbReference type="PANTHER" id="PTHR24345:SF43">
    <property type="entry name" value="INACTIVE SERINE_THREONINE-PROTEIN KINASE PLK5"/>
    <property type="match status" value="1"/>
</dbReference>
<dbReference type="InterPro" id="IPR008271">
    <property type="entry name" value="Ser/Thr_kinase_AS"/>
</dbReference>
<dbReference type="InterPro" id="IPR017441">
    <property type="entry name" value="Protein_kinase_ATP_BS"/>
</dbReference>
<comment type="similarity">
    <text evidence="4">Belongs to the protein kinase superfamily.</text>
</comment>
<dbReference type="eggNOG" id="KOG0575">
    <property type="taxonomic scope" value="Eukaryota"/>
</dbReference>
<name>C3ZTE5_BRAFL</name>
<dbReference type="InterPro" id="IPR011009">
    <property type="entry name" value="Kinase-like_dom_sf"/>
</dbReference>
<feature type="domain" description="Protein kinase" evidence="6">
    <location>
        <begin position="25"/>
        <end position="281"/>
    </location>
</feature>
<dbReference type="Gene3D" id="1.10.510.10">
    <property type="entry name" value="Transferase(Phosphotransferase) domain 1"/>
    <property type="match status" value="1"/>
</dbReference>